<evidence type="ECO:0000256" key="1">
    <source>
        <dbReference type="SAM" id="MobiDB-lite"/>
    </source>
</evidence>
<dbReference type="GO" id="GO:0030514">
    <property type="term" value="P:negative regulation of BMP signaling pathway"/>
    <property type="evidence" value="ECO:0007669"/>
    <property type="project" value="TreeGrafter"/>
</dbReference>
<dbReference type="InterPro" id="IPR009686">
    <property type="entry name" value="Senescence/spartin_C"/>
</dbReference>
<organism evidence="3">
    <name type="scientific">Lutzomyia longipalpis</name>
    <name type="common">Sand fly</name>
    <dbReference type="NCBI Taxonomy" id="7200"/>
    <lineage>
        <taxon>Eukaryota</taxon>
        <taxon>Metazoa</taxon>
        <taxon>Ecdysozoa</taxon>
        <taxon>Arthropoda</taxon>
        <taxon>Hexapoda</taxon>
        <taxon>Insecta</taxon>
        <taxon>Pterygota</taxon>
        <taxon>Neoptera</taxon>
        <taxon>Endopterygota</taxon>
        <taxon>Diptera</taxon>
        <taxon>Nematocera</taxon>
        <taxon>Psychodoidea</taxon>
        <taxon>Psychodidae</taxon>
        <taxon>Lutzomyia</taxon>
        <taxon>Lutzomyia</taxon>
    </lineage>
</organism>
<dbReference type="SUPFAM" id="SSF116846">
    <property type="entry name" value="MIT domain"/>
    <property type="match status" value="1"/>
</dbReference>
<dbReference type="VEuPathDB" id="VectorBase:LLONM1_009347"/>
<feature type="region of interest" description="Disordered" evidence="1">
    <location>
        <begin position="197"/>
        <end position="219"/>
    </location>
</feature>
<protein>
    <recommendedName>
        <fullName evidence="2">Senescence domain-containing protein</fullName>
    </recommendedName>
</protein>
<feature type="domain" description="Senescence" evidence="2">
    <location>
        <begin position="311"/>
        <end position="505"/>
    </location>
</feature>
<evidence type="ECO:0000313" key="3">
    <source>
        <dbReference type="EMBL" id="MBC1172910.1"/>
    </source>
</evidence>
<dbReference type="PANTHER" id="PTHR21068:SF43">
    <property type="entry name" value="SPARTIN"/>
    <property type="match status" value="1"/>
</dbReference>
<reference evidence="3" key="1">
    <citation type="journal article" date="2020" name="BMC">
        <title>Leishmania infection induces a limited differential gene expression in the sand fly midgut.</title>
        <authorList>
            <person name="Coutinho-Abreu I.V."/>
            <person name="Serafim T.D."/>
            <person name="Meneses C."/>
            <person name="Kamhawi S."/>
            <person name="Oliveira F."/>
            <person name="Valenzuela J.G."/>
        </authorList>
    </citation>
    <scope>NUCLEOTIDE SEQUENCE</scope>
    <source>
        <strain evidence="3">Jacobina</strain>
        <tissue evidence="3">Midgut</tissue>
    </source>
</reference>
<feature type="compositionally biased region" description="Polar residues" evidence="1">
    <location>
        <begin position="519"/>
        <end position="534"/>
    </location>
</feature>
<dbReference type="Pfam" id="PF06911">
    <property type="entry name" value="Senescence"/>
    <property type="match status" value="1"/>
</dbReference>
<name>A0A7G3AK18_LUTLO</name>
<dbReference type="Gene3D" id="1.20.58.80">
    <property type="entry name" value="Phosphotransferase system, lactose/cellobiose-type IIA subunit"/>
    <property type="match status" value="1"/>
</dbReference>
<dbReference type="InterPro" id="IPR036181">
    <property type="entry name" value="MIT_dom_sf"/>
</dbReference>
<dbReference type="InterPro" id="IPR045036">
    <property type="entry name" value="Spartin-like"/>
</dbReference>
<feature type="region of interest" description="Disordered" evidence="1">
    <location>
        <begin position="512"/>
        <end position="534"/>
    </location>
</feature>
<proteinExistence type="predicted"/>
<evidence type="ECO:0000259" key="2">
    <source>
        <dbReference type="Pfam" id="PF06911"/>
    </source>
</evidence>
<sequence length="534" mass="58404">MSCEWLENYSELKKYHDRAHHILKNACEDDINENLEVALEKYKTGLGLLILGLNAALSCPEIVYKACRDATKMVNHLTRAKPVIEKRMEHITRILEERRFRETSPTLFSELVRVLREIQNASEDNSTRELVFCCENVKFYTIQQDGTVTLTLDNTLLEIWKYTKSPAEEPNEGIFFMQITKTSEPVLALAAVNESNGAEGVAEEDKAESNGSSSNEEKDDSKSLAEIVWTYPLLPGVSPCFRTRFGAIIMPDLRAPPSAGATVGMQVEGPPDEVLMEILDEILKCVYRQQDEDTAEQTPRRQSRSVAVSEKITKGAYYFSQGLIRGSQKTGEFITYSTPYIISRMEKAPITVAPVSTGVRTGVEVAKTVTGTAASVTGFMAQKLGTATMALGRFIAPHIQKQGSRILSHSLGMSQEVATEKMADALTVAAGAVEAFGTVYTGLEESASILGRSLSTNSVKVIEHKYGPTAGNLASNTFETAGNVFALSHNVRLMTPKGIAKKAAKSTGRALVEDFHPQSGPSRDVTGTDNNGKM</sequence>
<dbReference type="GO" id="GO:0051301">
    <property type="term" value="P:cell division"/>
    <property type="evidence" value="ECO:0007669"/>
    <property type="project" value="TreeGrafter"/>
</dbReference>
<dbReference type="GO" id="GO:0005886">
    <property type="term" value="C:plasma membrane"/>
    <property type="evidence" value="ECO:0007669"/>
    <property type="project" value="TreeGrafter"/>
</dbReference>
<dbReference type="AlphaFoldDB" id="A0A7G3AK18"/>
<dbReference type="EMBL" id="GITU01004207">
    <property type="protein sequence ID" value="MBC1172910.1"/>
    <property type="molecule type" value="Transcribed_RNA"/>
</dbReference>
<dbReference type="PANTHER" id="PTHR21068">
    <property type="entry name" value="SPARTIN"/>
    <property type="match status" value="1"/>
</dbReference>
<accession>A0A7G3AK18</accession>